<protein>
    <submittedName>
        <fullName evidence="1">Uncharacterized protein</fullName>
    </submittedName>
</protein>
<gene>
    <name evidence="1" type="ORF">Q5P01_022569</name>
</gene>
<dbReference type="EMBL" id="JAUPFM010000018">
    <property type="protein sequence ID" value="KAK2822504.1"/>
    <property type="molecule type" value="Genomic_DNA"/>
</dbReference>
<dbReference type="Proteomes" id="UP001187415">
    <property type="component" value="Unassembled WGS sequence"/>
</dbReference>
<evidence type="ECO:0000313" key="1">
    <source>
        <dbReference type="EMBL" id="KAK2822504.1"/>
    </source>
</evidence>
<keyword evidence="2" id="KW-1185">Reference proteome</keyword>
<reference evidence="1" key="1">
    <citation type="submission" date="2023-07" db="EMBL/GenBank/DDBJ databases">
        <title>Chromosome-level Genome Assembly of Striped Snakehead (Channa striata).</title>
        <authorList>
            <person name="Liu H."/>
        </authorList>
    </citation>
    <scope>NUCLEOTIDE SEQUENCE</scope>
    <source>
        <strain evidence="1">Gz</strain>
        <tissue evidence="1">Muscle</tissue>
    </source>
</reference>
<sequence>MTPGGIHVEDEAKQNLTALHPLSESCWDSQTSLHDDESADVTRGEELFRAQPPRFAHVSPGPPCAGKSRGFQRGCRPEGGKSFAALCSVSQNRLSLPAASCHAPVAPDCLIGTFQVLNVSEEQECSYGKAGGKKINDERLCFFRGAHFPGVA</sequence>
<dbReference type="AlphaFoldDB" id="A0AA88IYL3"/>
<name>A0AA88IYL3_CHASR</name>
<evidence type="ECO:0000313" key="2">
    <source>
        <dbReference type="Proteomes" id="UP001187415"/>
    </source>
</evidence>
<accession>A0AA88IYL3</accession>
<comment type="caution">
    <text evidence="1">The sequence shown here is derived from an EMBL/GenBank/DDBJ whole genome shotgun (WGS) entry which is preliminary data.</text>
</comment>
<organism evidence="1 2">
    <name type="scientific">Channa striata</name>
    <name type="common">Snakehead murrel</name>
    <name type="synonym">Ophicephalus striatus</name>
    <dbReference type="NCBI Taxonomy" id="64152"/>
    <lineage>
        <taxon>Eukaryota</taxon>
        <taxon>Metazoa</taxon>
        <taxon>Chordata</taxon>
        <taxon>Craniata</taxon>
        <taxon>Vertebrata</taxon>
        <taxon>Euteleostomi</taxon>
        <taxon>Actinopterygii</taxon>
        <taxon>Neopterygii</taxon>
        <taxon>Teleostei</taxon>
        <taxon>Neoteleostei</taxon>
        <taxon>Acanthomorphata</taxon>
        <taxon>Anabantaria</taxon>
        <taxon>Anabantiformes</taxon>
        <taxon>Channoidei</taxon>
        <taxon>Channidae</taxon>
        <taxon>Channa</taxon>
    </lineage>
</organism>
<proteinExistence type="predicted"/>